<name>A0A413Z0D0_9FIRM</name>
<evidence type="ECO:0000256" key="1">
    <source>
        <dbReference type="SAM" id="Coils"/>
    </source>
</evidence>
<organism evidence="2 3">
    <name type="scientific">Lachnospira eligens</name>
    <dbReference type="NCBI Taxonomy" id="39485"/>
    <lineage>
        <taxon>Bacteria</taxon>
        <taxon>Bacillati</taxon>
        <taxon>Bacillota</taxon>
        <taxon>Clostridia</taxon>
        <taxon>Lachnospirales</taxon>
        <taxon>Lachnospiraceae</taxon>
        <taxon>Lachnospira</taxon>
    </lineage>
</organism>
<dbReference type="Proteomes" id="UP000285844">
    <property type="component" value="Unassembled WGS sequence"/>
</dbReference>
<dbReference type="RefSeq" id="WP_118362415.1">
    <property type="nucleotide sequence ID" value="NZ_QSHM01000002.1"/>
</dbReference>
<accession>A0A413Z0D0</accession>
<evidence type="ECO:0000313" key="2">
    <source>
        <dbReference type="EMBL" id="RHC14755.1"/>
    </source>
</evidence>
<reference evidence="2 3" key="1">
    <citation type="submission" date="2018-08" db="EMBL/GenBank/DDBJ databases">
        <title>A genome reference for cultivated species of the human gut microbiota.</title>
        <authorList>
            <person name="Zou Y."/>
            <person name="Xue W."/>
            <person name="Luo G."/>
        </authorList>
    </citation>
    <scope>NUCLEOTIDE SEQUENCE [LARGE SCALE GENOMIC DNA]</scope>
    <source>
        <strain evidence="2 3">AM37-3BH</strain>
    </source>
</reference>
<comment type="caution">
    <text evidence="2">The sequence shown here is derived from an EMBL/GenBank/DDBJ whole genome shotgun (WGS) entry which is preliminary data.</text>
</comment>
<feature type="coiled-coil region" evidence="1">
    <location>
        <begin position="271"/>
        <end position="351"/>
    </location>
</feature>
<dbReference type="AlphaFoldDB" id="A0A413Z0D0"/>
<feature type="coiled-coil region" evidence="1">
    <location>
        <begin position="183"/>
        <end position="235"/>
    </location>
</feature>
<proteinExistence type="predicted"/>
<keyword evidence="1" id="KW-0175">Coiled coil</keyword>
<gene>
    <name evidence="2" type="ORF">DW858_02740</name>
</gene>
<sequence>MDEIDFSILDMLDIKDIQVACKHADLEILLKPIKDHPDFYKKYVKQLGSNRPDKKSSIVKLYMPRIAFDLFQKGDVTYKGVIVQILENYKSKFEEAMTEYIKPPIDIEEIKAYNAEQLVELYFKIVDVSATDAPIDFYFMMLKLQGVKLDEECSCTIEHQVKQIEKQKKEIADAVFKAEKHIEQKYTQEIAQISKEKRELEKKYSEAKKMNRELAAELEKIKDQIEHQMEELTEKWRAEFDREIMLRQMEEDKEFNALRERKQHDLDLALADDESKKREALKDKLAKEEQQLQEQFKQKKRELDNIIEGLHVELQNNTDRKTQMESELKLLQEEKEQLQGFMNRLKAYEKEYFDNFEQHIIQKKVDTILLSKLGVEGDTITAKTTFSSIVMNADKLQEDTEECDASDNVVDLFDDLCDNISVYFDESSEITSILLSALLSNKAVIVTDDVAYQMVSCISALIDAKTPLMIQMVKQKDDVDKIVGIINESDSYVVYLPGLLDDYDEVSFSIICRQCPRKVIIAGVATLAHLSMMSGGINNYAITMDISNYLHFKKKQALWIGKYSLDSMTVEHDVTKCKEYYNKYFRGLVLNHMMGKKVALDFCFILSIYFDFMQGQIGDILKAVVSKVFDCKADENATTIVEKSEFYIG</sequence>
<evidence type="ECO:0000313" key="3">
    <source>
        <dbReference type="Proteomes" id="UP000285844"/>
    </source>
</evidence>
<dbReference type="EMBL" id="QSHM01000002">
    <property type="protein sequence ID" value="RHC14755.1"/>
    <property type="molecule type" value="Genomic_DNA"/>
</dbReference>
<protein>
    <submittedName>
        <fullName evidence="2">Uncharacterized protein</fullName>
    </submittedName>
</protein>